<evidence type="ECO:0000313" key="1">
    <source>
        <dbReference type="EMBL" id="GKY89122.1"/>
    </source>
</evidence>
<dbReference type="EMBL" id="BROH01000010">
    <property type="protein sequence ID" value="GKY89122.1"/>
    <property type="molecule type" value="Genomic_DNA"/>
</dbReference>
<keyword evidence="2" id="KW-1185">Reference proteome</keyword>
<evidence type="ECO:0000313" key="2">
    <source>
        <dbReference type="Proteomes" id="UP001144205"/>
    </source>
</evidence>
<protein>
    <submittedName>
        <fullName evidence="1">Uncharacterized protein</fullName>
    </submittedName>
</protein>
<proteinExistence type="predicted"/>
<dbReference type="Proteomes" id="UP001144205">
    <property type="component" value="Unassembled WGS sequence"/>
</dbReference>
<comment type="caution">
    <text evidence="1">The sequence shown here is derived from an EMBL/GenBank/DDBJ whole genome shotgun (WGS) entry which is preliminary data.</text>
</comment>
<reference evidence="1" key="1">
    <citation type="journal article" date="2023" name="Int. J. Syst. Evol. Microbiol.">
        <title>Sinisalibacter aestuarii sp. nov., isolated from estuarine sediment of the Arakawa River.</title>
        <authorList>
            <person name="Arafat S.T."/>
            <person name="Hirano S."/>
            <person name="Sato A."/>
            <person name="Takeuchi K."/>
            <person name="Yasuda T."/>
            <person name="Terahara T."/>
            <person name="Hamada M."/>
            <person name="Kobayashi T."/>
        </authorList>
    </citation>
    <scope>NUCLEOTIDE SEQUENCE</scope>
    <source>
        <strain evidence="1">B-399</strain>
    </source>
</reference>
<gene>
    <name evidence="1" type="ORF">STA1M1_29910</name>
</gene>
<name>A0ABQ5LYE0_9RHOB</name>
<sequence length="102" mass="11365">MERATHLDQMKTTFGAGTVSEAERQSAVTGLFDRIAPRYDLTSFGTHQIRKRRVVTYAGAAKADLCRGGELRRAPAHRWRASRGAAWGAEIRGLNQPLLQDR</sequence>
<organism evidence="1 2">
    <name type="scientific">Sinisalibacter aestuarii</name>
    <dbReference type="NCBI Taxonomy" id="2949426"/>
    <lineage>
        <taxon>Bacteria</taxon>
        <taxon>Pseudomonadati</taxon>
        <taxon>Pseudomonadota</taxon>
        <taxon>Alphaproteobacteria</taxon>
        <taxon>Rhodobacterales</taxon>
        <taxon>Roseobacteraceae</taxon>
        <taxon>Sinisalibacter</taxon>
    </lineage>
</organism>
<accession>A0ABQ5LYE0</accession>